<dbReference type="Pfam" id="PF13812">
    <property type="entry name" value="PPR_3"/>
    <property type="match status" value="1"/>
</dbReference>
<dbReference type="Pfam" id="PF01535">
    <property type="entry name" value="PPR"/>
    <property type="match status" value="5"/>
</dbReference>
<keyword evidence="2" id="KW-0677">Repeat</keyword>
<dbReference type="PANTHER" id="PTHR47937">
    <property type="entry name" value="PLASTID TRANSCRIPTIONALLY ACTIVE CHROMOSOME 2-LIKE PROTEIN"/>
    <property type="match status" value="1"/>
</dbReference>
<evidence type="ECO:0000313" key="4">
    <source>
        <dbReference type="EMBL" id="GFS31797.1"/>
    </source>
</evidence>
<keyword evidence="5" id="KW-1185">Reference proteome</keyword>
<dbReference type="NCBIfam" id="TIGR00756">
    <property type="entry name" value="PPR"/>
    <property type="match status" value="5"/>
</dbReference>
<dbReference type="InterPro" id="IPR002885">
    <property type="entry name" value="PPR_rpt"/>
</dbReference>
<feature type="repeat" description="PPR" evidence="3">
    <location>
        <begin position="266"/>
        <end position="300"/>
    </location>
</feature>
<comment type="similarity">
    <text evidence="1">Belongs to the PPR family. P subfamily.</text>
</comment>
<sequence length="446" mass="49071">MTLPAHIPPTLPPKHLQPTCAAANSIAGCLALRAVSSTSPLLKELRARSASSRTATKIVQPTTHLHRLLSASQPAREVLRVRVVAKCLATRARALSYTCRTPSRKNTSLVDAEGEEEKEFAERLTYNTCQCCARACARRGLGDEAEMLFTTMNEGSVLPDVSTYSCLVETFGKLGRLEKVSELMRGMETRGNLPEISSYNVLLEAYAHSGLIKEAMGCLSRCREAGCTPNARGCSIILIQVFGEGGYFKEVVTLFHDLVEENVDPNMEIYEGLIFACGKGGFHEDAKKILCRMNENRLVPSSKVYSGVIEACGQAAFYEEALVAFNTMNEVGSMPTIETFNSLIHTFARGGLYKGCEAIFWRMDEYGIVRNSDSFNGIVEGFRQGGQFEGTIKAYVEMEKARCDPDERTLEAVLSVYCFAGLVDESEEQFGEIKHWAYCPVSCATV</sequence>
<protein>
    <submittedName>
        <fullName evidence="4">Plastid transcriptionally active 2</fullName>
    </submittedName>
</protein>
<name>A0A7J0DBP6_9ERIC</name>
<dbReference type="PROSITE" id="PS51375">
    <property type="entry name" value="PPR"/>
    <property type="match status" value="6"/>
</dbReference>
<accession>A0A7J0DBP6</accession>
<feature type="repeat" description="PPR" evidence="3">
    <location>
        <begin position="336"/>
        <end position="370"/>
    </location>
</feature>
<dbReference type="PANTHER" id="PTHR47937:SF1">
    <property type="entry name" value="OS03G0824100 PROTEIN"/>
    <property type="match status" value="1"/>
</dbReference>
<comment type="caution">
    <text evidence="4">The sequence shown here is derived from an EMBL/GenBank/DDBJ whole genome shotgun (WGS) entry which is preliminary data.</text>
</comment>
<feature type="repeat" description="PPR" evidence="3">
    <location>
        <begin position="195"/>
        <end position="229"/>
    </location>
</feature>
<dbReference type="GO" id="GO:0009507">
    <property type="term" value="C:chloroplast"/>
    <property type="evidence" value="ECO:0007669"/>
    <property type="project" value="TreeGrafter"/>
</dbReference>
<evidence type="ECO:0000256" key="1">
    <source>
        <dbReference type="ARBA" id="ARBA00007626"/>
    </source>
</evidence>
<dbReference type="GO" id="GO:0042793">
    <property type="term" value="P:plastid transcription"/>
    <property type="evidence" value="ECO:0007669"/>
    <property type="project" value="TreeGrafter"/>
</dbReference>
<dbReference type="Gene3D" id="1.25.40.10">
    <property type="entry name" value="Tetratricopeptide repeat domain"/>
    <property type="match status" value="3"/>
</dbReference>
<evidence type="ECO:0000256" key="3">
    <source>
        <dbReference type="PROSITE-ProRule" id="PRU00708"/>
    </source>
</evidence>
<reference evidence="5" key="1">
    <citation type="submission" date="2019-07" db="EMBL/GenBank/DDBJ databases">
        <title>De Novo Assembly of kiwifruit Actinidia rufa.</title>
        <authorList>
            <person name="Sugita-Konishi S."/>
            <person name="Sato K."/>
            <person name="Mori E."/>
            <person name="Abe Y."/>
            <person name="Kisaki G."/>
            <person name="Hamano K."/>
            <person name="Suezawa K."/>
            <person name="Otani M."/>
            <person name="Fukuda T."/>
            <person name="Manabe T."/>
            <person name="Gomi K."/>
            <person name="Tabuchi M."/>
            <person name="Akimitsu K."/>
            <person name="Kataoka I."/>
        </authorList>
    </citation>
    <scope>NUCLEOTIDE SEQUENCE [LARGE SCALE GENOMIC DNA]</scope>
    <source>
        <strain evidence="5">cv. Fuchu</strain>
    </source>
</reference>
<feature type="repeat" description="PPR" evidence="3">
    <location>
        <begin position="301"/>
        <end position="335"/>
    </location>
</feature>
<feature type="repeat" description="PPR" evidence="3">
    <location>
        <begin position="371"/>
        <end position="405"/>
    </location>
</feature>
<dbReference type="Proteomes" id="UP000585474">
    <property type="component" value="Unassembled WGS sequence"/>
</dbReference>
<proteinExistence type="inferred from homology"/>
<gene>
    <name evidence="4" type="ORF">Acr_00g0019240</name>
</gene>
<dbReference type="AlphaFoldDB" id="A0A7J0DBP6"/>
<evidence type="ECO:0000256" key="2">
    <source>
        <dbReference type="ARBA" id="ARBA00022737"/>
    </source>
</evidence>
<evidence type="ECO:0000313" key="5">
    <source>
        <dbReference type="Proteomes" id="UP000585474"/>
    </source>
</evidence>
<dbReference type="InterPro" id="IPR052308">
    <property type="entry name" value="PPR_domain-containing"/>
</dbReference>
<organism evidence="4 5">
    <name type="scientific">Actinidia rufa</name>
    <dbReference type="NCBI Taxonomy" id="165716"/>
    <lineage>
        <taxon>Eukaryota</taxon>
        <taxon>Viridiplantae</taxon>
        <taxon>Streptophyta</taxon>
        <taxon>Embryophyta</taxon>
        <taxon>Tracheophyta</taxon>
        <taxon>Spermatophyta</taxon>
        <taxon>Magnoliopsida</taxon>
        <taxon>eudicotyledons</taxon>
        <taxon>Gunneridae</taxon>
        <taxon>Pentapetalae</taxon>
        <taxon>asterids</taxon>
        <taxon>Ericales</taxon>
        <taxon>Actinidiaceae</taxon>
        <taxon>Actinidia</taxon>
    </lineage>
</organism>
<dbReference type="InterPro" id="IPR011990">
    <property type="entry name" value="TPR-like_helical_dom_sf"/>
</dbReference>
<dbReference type="FunFam" id="1.25.40.10:FF:000530">
    <property type="entry name" value="Pentatricopeptide repeat-containing protein At1g74850, chloroplastic"/>
    <property type="match status" value="1"/>
</dbReference>
<dbReference type="OrthoDB" id="185373at2759"/>
<dbReference type="EMBL" id="BJWL01000151">
    <property type="protein sequence ID" value="GFS31797.1"/>
    <property type="molecule type" value="Genomic_DNA"/>
</dbReference>
<feature type="repeat" description="PPR" evidence="3">
    <location>
        <begin position="160"/>
        <end position="194"/>
    </location>
</feature>